<evidence type="ECO:0000313" key="1">
    <source>
        <dbReference type="EMBL" id="CAH9085393.1"/>
    </source>
</evidence>
<keyword evidence="2" id="KW-1185">Reference proteome</keyword>
<comment type="caution">
    <text evidence="1">The sequence shown here is derived from an EMBL/GenBank/DDBJ whole genome shotgun (WGS) entry which is preliminary data.</text>
</comment>
<evidence type="ECO:0000313" key="2">
    <source>
        <dbReference type="Proteomes" id="UP001152484"/>
    </source>
</evidence>
<sequence length="105" mass="11540">MRHLLGRAYGGFYSPTTVPIQTSGKRDSSSPKWAPRYHSLTGGILTRSNLSNAELEIAGRIAGLGTQNLRLLVVDTHMLQVDRVRCLYQPSIHGSQQHSPSPRSS</sequence>
<proteinExistence type="predicted"/>
<gene>
    <name evidence="1" type="ORF">CEURO_LOCUS9368</name>
</gene>
<dbReference type="AlphaFoldDB" id="A0A9P0Z1I4"/>
<name>A0A9P0Z1I4_CUSEU</name>
<accession>A0A9P0Z1I4</accession>
<organism evidence="1 2">
    <name type="scientific">Cuscuta europaea</name>
    <name type="common">European dodder</name>
    <dbReference type="NCBI Taxonomy" id="41803"/>
    <lineage>
        <taxon>Eukaryota</taxon>
        <taxon>Viridiplantae</taxon>
        <taxon>Streptophyta</taxon>
        <taxon>Embryophyta</taxon>
        <taxon>Tracheophyta</taxon>
        <taxon>Spermatophyta</taxon>
        <taxon>Magnoliopsida</taxon>
        <taxon>eudicotyledons</taxon>
        <taxon>Gunneridae</taxon>
        <taxon>Pentapetalae</taxon>
        <taxon>asterids</taxon>
        <taxon>lamiids</taxon>
        <taxon>Solanales</taxon>
        <taxon>Convolvulaceae</taxon>
        <taxon>Cuscuteae</taxon>
        <taxon>Cuscuta</taxon>
        <taxon>Cuscuta subgen. Cuscuta</taxon>
    </lineage>
</organism>
<protein>
    <submittedName>
        <fullName evidence="1">Uncharacterized protein</fullName>
    </submittedName>
</protein>
<reference evidence="1" key="1">
    <citation type="submission" date="2022-07" db="EMBL/GenBank/DDBJ databases">
        <authorList>
            <person name="Macas J."/>
            <person name="Novak P."/>
            <person name="Neumann P."/>
        </authorList>
    </citation>
    <scope>NUCLEOTIDE SEQUENCE</scope>
</reference>
<dbReference type="Proteomes" id="UP001152484">
    <property type="component" value="Unassembled WGS sequence"/>
</dbReference>
<dbReference type="EMBL" id="CAMAPE010000018">
    <property type="protein sequence ID" value="CAH9085393.1"/>
    <property type="molecule type" value="Genomic_DNA"/>
</dbReference>